<dbReference type="RefSeq" id="XP_027769877.1">
    <property type="nucleotide sequence ID" value="XM_027914076.1"/>
</dbReference>
<dbReference type="Proteomes" id="UP000694930">
    <property type="component" value="Chromosome 1"/>
</dbReference>
<dbReference type="PANTHER" id="PTHR31374">
    <property type="entry name" value="AUXIN-INDUCED PROTEIN-LIKE-RELATED"/>
    <property type="match status" value="1"/>
</dbReference>
<gene>
    <name evidence="3" type="primary">LOC107030327</name>
</gene>
<dbReference type="GeneID" id="107030327"/>
<dbReference type="PANTHER" id="PTHR31374:SF118">
    <property type="entry name" value="OS01G0924966 PROTEIN"/>
    <property type="match status" value="1"/>
</dbReference>
<sequence length="173" mass="19795">MDLNKLDSKGKKGIIPKTWERCKSFGRKNSSENNQHALTTKRARKSKYRVSTQGCFSVYVGSYKQRFAIKIEYVNHPLFKMLLDEAESEFGYNSKGPLSPESRVDSNQISAIVDPLWKQRRSSFSPLLILCGSRGEVLPLLWKQKISVIVIAIVVETEDFCHCSSFVEEEEKK</sequence>
<name>A0ABM1V2A9_SOLPN</name>
<keyword evidence="2" id="KW-1185">Reference proteome</keyword>
<evidence type="ECO:0000313" key="3">
    <source>
        <dbReference type="RefSeq" id="XP_027769877.1"/>
    </source>
</evidence>
<comment type="similarity">
    <text evidence="1">Belongs to the ARG7 family.</text>
</comment>
<evidence type="ECO:0000313" key="2">
    <source>
        <dbReference type="Proteomes" id="UP000694930"/>
    </source>
</evidence>
<proteinExistence type="inferred from homology"/>
<dbReference type="Pfam" id="PF02519">
    <property type="entry name" value="Auxin_inducible"/>
    <property type="match status" value="1"/>
</dbReference>
<evidence type="ECO:0000256" key="1">
    <source>
        <dbReference type="ARBA" id="ARBA00006974"/>
    </source>
</evidence>
<protein>
    <submittedName>
        <fullName evidence="3">Uncharacterized protein LOC107030327</fullName>
    </submittedName>
</protein>
<accession>A0ABM1V2A9</accession>
<reference evidence="2" key="1">
    <citation type="journal article" date="2014" name="Nat. Genet.">
        <title>The genome of the stress-tolerant wild tomato species Solanum pennellii.</title>
        <authorList>
            <person name="Bolger A."/>
            <person name="Scossa F."/>
            <person name="Bolger M.E."/>
            <person name="Lanz C."/>
            <person name="Maumus F."/>
            <person name="Tohge T."/>
            <person name="Quesneville H."/>
            <person name="Alseekh S."/>
            <person name="Sorensen I."/>
            <person name="Lichtenstein G."/>
            <person name="Fich E.A."/>
            <person name="Conte M."/>
            <person name="Keller H."/>
            <person name="Schneeberger K."/>
            <person name="Schwacke R."/>
            <person name="Ofner I."/>
            <person name="Vrebalov J."/>
            <person name="Xu Y."/>
            <person name="Osorio S."/>
            <person name="Aflitos S.A."/>
            <person name="Schijlen E."/>
            <person name="Jimenez-Gomez J.M."/>
            <person name="Ryngajllo M."/>
            <person name="Kimura S."/>
            <person name="Kumar R."/>
            <person name="Koenig D."/>
            <person name="Headland L.R."/>
            <person name="Maloof J.N."/>
            <person name="Sinha N."/>
            <person name="van Ham R.C."/>
            <person name="Lankhorst R.K."/>
            <person name="Mao L."/>
            <person name="Vogel A."/>
            <person name="Arsova B."/>
            <person name="Panstruga R."/>
            <person name="Fei Z."/>
            <person name="Rose J.K."/>
            <person name="Zamir D."/>
            <person name="Carrari F."/>
            <person name="Giovannoni J.J."/>
            <person name="Weigel D."/>
            <person name="Usadel B."/>
            <person name="Fernie A.R."/>
        </authorList>
    </citation>
    <scope>NUCLEOTIDE SEQUENCE [LARGE SCALE GENOMIC DNA]</scope>
    <source>
        <strain evidence="2">cv. LA0716</strain>
    </source>
</reference>
<reference evidence="3" key="2">
    <citation type="submission" date="2025-08" db="UniProtKB">
        <authorList>
            <consortium name="RefSeq"/>
        </authorList>
    </citation>
    <scope>IDENTIFICATION</scope>
</reference>
<dbReference type="InterPro" id="IPR003676">
    <property type="entry name" value="SAUR_fam"/>
</dbReference>
<organism evidence="2 3">
    <name type="scientific">Solanum pennellii</name>
    <name type="common">Tomato</name>
    <name type="synonym">Lycopersicon pennellii</name>
    <dbReference type="NCBI Taxonomy" id="28526"/>
    <lineage>
        <taxon>Eukaryota</taxon>
        <taxon>Viridiplantae</taxon>
        <taxon>Streptophyta</taxon>
        <taxon>Embryophyta</taxon>
        <taxon>Tracheophyta</taxon>
        <taxon>Spermatophyta</taxon>
        <taxon>Magnoliopsida</taxon>
        <taxon>eudicotyledons</taxon>
        <taxon>Gunneridae</taxon>
        <taxon>Pentapetalae</taxon>
        <taxon>asterids</taxon>
        <taxon>lamiids</taxon>
        <taxon>Solanales</taxon>
        <taxon>Solanaceae</taxon>
        <taxon>Solanoideae</taxon>
        <taxon>Solaneae</taxon>
        <taxon>Solanum</taxon>
        <taxon>Solanum subgen. Lycopersicon</taxon>
    </lineage>
</organism>